<dbReference type="InterPro" id="IPR055473">
    <property type="entry name" value="DUF7045"/>
</dbReference>
<accession>A0A3P7J8T1</accession>
<dbReference type="AlphaFoldDB" id="A0A3P7J8T1"/>
<evidence type="ECO:0000313" key="3">
    <source>
        <dbReference type="EMBL" id="VDM76359.1"/>
    </source>
</evidence>
<feature type="domain" description="DUF7045" evidence="2">
    <location>
        <begin position="118"/>
        <end position="165"/>
    </location>
</feature>
<keyword evidence="4" id="KW-1185">Reference proteome</keyword>
<feature type="domain" description="DUF7043" evidence="1">
    <location>
        <begin position="1"/>
        <end position="85"/>
    </location>
</feature>
<sequence length="186" mass="20646">FPNWVRGEYDSLTVTADWLQYAQLGEGTVAVVSRCVQVNEDRIMVYSETKCGEPIGHHCLWFAPRSESVIEFKTTTPREDSNSSALLHSFPLSFSADDEFAEWPWTAAVINNAHPTSCGIMGQYATPSDLRTEDCYSVNIGCSDPSRMKITASHCATGAVFDCESTSRVVKVAIFRAFENNQENSK</sequence>
<proteinExistence type="predicted"/>
<dbReference type="PANTHER" id="PTHR22255">
    <property type="entry name" value="LP06548P"/>
    <property type="match status" value="1"/>
</dbReference>
<organism evidence="3 4">
    <name type="scientific">Strongylus vulgaris</name>
    <name type="common">Blood worm</name>
    <dbReference type="NCBI Taxonomy" id="40348"/>
    <lineage>
        <taxon>Eukaryota</taxon>
        <taxon>Metazoa</taxon>
        <taxon>Ecdysozoa</taxon>
        <taxon>Nematoda</taxon>
        <taxon>Chromadorea</taxon>
        <taxon>Rhabditida</taxon>
        <taxon>Rhabditina</taxon>
        <taxon>Rhabditomorpha</taxon>
        <taxon>Strongyloidea</taxon>
        <taxon>Strongylidae</taxon>
        <taxon>Strongylus</taxon>
    </lineage>
</organism>
<name>A0A3P7J8T1_STRVU</name>
<protein>
    <submittedName>
        <fullName evidence="3">Uncharacterized protein</fullName>
    </submittedName>
</protein>
<evidence type="ECO:0000313" key="4">
    <source>
        <dbReference type="Proteomes" id="UP000270094"/>
    </source>
</evidence>
<dbReference type="Pfam" id="PF23073">
    <property type="entry name" value="DUF7045"/>
    <property type="match status" value="1"/>
</dbReference>
<dbReference type="InterPro" id="IPR055471">
    <property type="entry name" value="DUF7043"/>
</dbReference>
<dbReference type="EMBL" id="UYYB01096843">
    <property type="protein sequence ID" value="VDM76359.1"/>
    <property type="molecule type" value="Genomic_DNA"/>
</dbReference>
<reference evidence="3 4" key="1">
    <citation type="submission" date="2018-11" db="EMBL/GenBank/DDBJ databases">
        <authorList>
            <consortium name="Pathogen Informatics"/>
        </authorList>
    </citation>
    <scope>NUCLEOTIDE SEQUENCE [LARGE SCALE GENOMIC DNA]</scope>
</reference>
<evidence type="ECO:0000259" key="1">
    <source>
        <dbReference type="Pfam" id="PF23070"/>
    </source>
</evidence>
<evidence type="ECO:0000259" key="2">
    <source>
        <dbReference type="Pfam" id="PF23073"/>
    </source>
</evidence>
<dbReference type="PANTHER" id="PTHR22255:SF4">
    <property type="entry name" value="CATION-INDEPENDENT MANNOSE-6-PHOSPHATE RECEPTOR"/>
    <property type="match status" value="1"/>
</dbReference>
<dbReference type="Proteomes" id="UP000270094">
    <property type="component" value="Unassembled WGS sequence"/>
</dbReference>
<dbReference type="OrthoDB" id="6380161at2759"/>
<feature type="non-terminal residue" evidence="3">
    <location>
        <position position="1"/>
    </location>
</feature>
<dbReference type="Pfam" id="PF23070">
    <property type="entry name" value="DUF7043"/>
    <property type="match status" value="1"/>
</dbReference>
<gene>
    <name evidence="3" type="ORF">SVUK_LOCUS11357</name>
</gene>